<keyword evidence="1" id="KW-0479">Metal-binding</keyword>
<evidence type="ECO:0000313" key="7">
    <source>
        <dbReference type="Proteomes" id="UP000054477"/>
    </source>
</evidence>
<dbReference type="GO" id="GO:0008270">
    <property type="term" value="F:zinc ion binding"/>
    <property type="evidence" value="ECO:0007669"/>
    <property type="project" value="UniProtKB-KW"/>
</dbReference>
<name>A0A0C9XFE0_9AGAR</name>
<dbReference type="SUPFAM" id="SSF144232">
    <property type="entry name" value="HIT/MYND zinc finger-like"/>
    <property type="match status" value="1"/>
</dbReference>
<keyword evidence="2 4" id="KW-0863">Zinc-finger</keyword>
<evidence type="ECO:0000256" key="1">
    <source>
        <dbReference type="ARBA" id="ARBA00022723"/>
    </source>
</evidence>
<dbReference type="EMBL" id="KN838578">
    <property type="protein sequence ID" value="KIK03626.1"/>
    <property type="molecule type" value="Genomic_DNA"/>
</dbReference>
<dbReference type="InterPro" id="IPR002893">
    <property type="entry name" value="Znf_MYND"/>
</dbReference>
<proteinExistence type="predicted"/>
<dbReference type="AlphaFoldDB" id="A0A0C9XFE0"/>
<organism evidence="6 7">
    <name type="scientific">Laccaria amethystina LaAM-08-1</name>
    <dbReference type="NCBI Taxonomy" id="1095629"/>
    <lineage>
        <taxon>Eukaryota</taxon>
        <taxon>Fungi</taxon>
        <taxon>Dikarya</taxon>
        <taxon>Basidiomycota</taxon>
        <taxon>Agaricomycotina</taxon>
        <taxon>Agaricomycetes</taxon>
        <taxon>Agaricomycetidae</taxon>
        <taxon>Agaricales</taxon>
        <taxon>Agaricineae</taxon>
        <taxon>Hydnangiaceae</taxon>
        <taxon>Laccaria</taxon>
    </lineage>
</organism>
<gene>
    <name evidence="6" type="ORF">K443DRAFT_469821</name>
</gene>
<protein>
    <recommendedName>
        <fullName evidence="5">MYND-type domain-containing protein</fullName>
    </recommendedName>
</protein>
<dbReference type="HOGENOM" id="CLU_018400_1_0_1"/>
<feature type="domain" description="MYND-type" evidence="5">
    <location>
        <begin position="86"/>
        <end position="130"/>
    </location>
</feature>
<evidence type="ECO:0000256" key="2">
    <source>
        <dbReference type="ARBA" id="ARBA00022771"/>
    </source>
</evidence>
<reference evidence="6 7" key="1">
    <citation type="submission" date="2014-04" db="EMBL/GenBank/DDBJ databases">
        <authorList>
            <consortium name="DOE Joint Genome Institute"/>
            <person name="Kuo A."/>
            <person name="Kohler A."/>
            <person name="Nagy L.G."/>
            <person name="Floudas D."/>
            <person name="Copeland A."/>
            <person name="Barry K.W."/>
            <person name="Cichocki N."/>
            <person name="Veneault-Fourrey C."/>
            <person name="LaButti K."/>
            <person name="Lindquist E.A."/>
            <person name="Lipzen A."/>
            <person name="Lundell T."/>
            <person name="Morin E."/>
            <person name="Murat C."/>
            <person name="Sun H."/>
            <person name="Tunlid A."/>
            <person name="Henrissat B."/>
            <person name="Grigoriev I.V."/>
            <person name="Hibbett D.S."/>
            <person name="Martin F."/>
            <person name="Nordberg H.P."/>
            <person name="Cantor M.N."/>
            <person name="Hua S.X."/>
        </authorList>
    </citation>
    <scope>NUCLEOTIDE SEQUENCE [LARGE SCALE GENOMIC DNA]</scope>
    <source>
        <strain evidence="6 7">LaAM-08-1</strain>
    </source>
</reference>
<dbReference type="Proteomes" id="UP000054477">
    <property type="component" value="Unassembled WGS sequence"/>
</dbReference>
<accession>A0A0C9XFE0</accession>
<evidence type="ECO:0000259" key="5">
    <source>
        <dbReference type="PROSITE" id="PS50865"/>
    </source>
</evidence>
<dbReference type="InterPro" id="IPR027974">
    <property type="entry name" value="DUF4470"/>
</dbReference>
<sequence>MDKLTSMFSRLLPPQMRDYAERVYRDNMSVQNANIHVIPPDPRSESGPLFDGIDEHGGIDTILKQMLNSFAKNQTPRFPIPQRLQCANVEVEKYKTCDNPGTMACSGCKLVSYCSKECQIYHWRVHKRDCKDSMLSKDWKPAWIVEHRRASFLSEMSPSEEFFRKGMDEFSSGVSLWGNMPAMDVLNLPKNEKDSTTDFSLAFVASGDLRHVIRTVNSLPSNFSGNLNILINDRCLPIVCRNIILLLILGTISDENLAADIALHFWYSSFMPHEYRMRTSALLTSLILPQATPGSPSVCSCPLGHNSTISFPLPDEAMRYFAHYSSMNSSVSQVQDEYDRVRNAPSRRDFHERMYAKLRPPHRVAFHEFRRFGIVLPFGALNAHFNVPNLSLFSFEGKWLQTDYADPLEGWDLDEVIEVGKAHGATPQDIYGCLYFFLTAQLRTFHQRLRQFPVTFNVYPMDARDLSKALRNDGIPGKAKPPSTRYDRIEVSNILDANYVGLSDVLSDWAPLLSETRTASIVGYFMNWFVTQEDGRASGAGKAIMENILDKMMKEEKVLRHIQEFGTSTYGFTRNAPANCPIGDMETMIYLISGDMDALYENSKPFAKFLRKQGLENTLRKTQLKLRERHTIVPHRIRAALDGPADALPQLPDEESWYCHTQLSSHSWGERYVEFVRK</sequence>
<dbReference type="Pfam" id="PF14737">
    <property type="entry name" value="DUF4470"/>
    <property type="match status" value="1"/>
</dbReference>
<reference evidence="7" key="2">
    <citation type="submission" date="2015-01" db="EMBL/GenBank/DDBJ databases">
        <title>Evolutionary Origins and Diversification of the Mycorrhizal Mutualists.</title>
        <authorList>
            <consortium name="DOE Joint Genome Institute"/>
            <consortium name="Mycorrhizal Genomics Consortium"/>
            <person name="Kohler A."/>
            <person name="Kuo A."/>
            <person name="Nagy L.G."/>
            <person name="Floudas D."/>
            <person name="Copeland A."/>
            <person name="Barry K.W."/>
            <person name="Cichocki N."/>
            <person name="Veneault-Fourrey C."/>
            <person name="LaButti K."/>
            <person name="Lindquist E.A."/>
            <person name="Lipzen A."/>
            <person name="Lundell T."/>
            <person name="Morin E."/>
            <person name="Murat C."/>
            <person name="Riley R."/>
            <person name="Ohm R."/>
            <person name="Sun H."/>
            <person name="Tunlid A."/>
            <person name="Henrissat B."/>
            <person name="Grigoriev I.V."/>
            <person name="Hibbett D.S."/>
            <person name="Martin F."/>
        </authorList>
    </citation>
    <scope>NUCLEOTIDE SEQUENCE [LARGE SCALE GENOMIC DNA]</scope>
    <source>
        <strain evidence="7">LaAM-08-1</strain>
    </source>
</reference>
<dbReference type="Gene3D" id="6.10.140.2220">
    <property type="match status" value="1"/>
</dbReference>
<keyword evidence="3" id="KW-0862">Zinc</keyword>
<evidence type="ECO:0000256" key="3">
    <source>
        <dbReference type="ARBA" id="ARBA00022833"/>
    </source>
</evidence>
<dbReference type="OrthoDB" id="5282002at2759"/>
<evidence type="ECO:0000313" key="6">
    <source>
        <dbReference type="EMBL" id="KIK03626.1"/>
    </source>
</evidence>
<dbReference type="PROSITE" id="PS50865">
    <property type="entry name" value="ZF_MYND_2"/>
    <property type="match status" value="1"/>
</dbReference>
<dbReference type="Pfam" id="PF01753">
    <property type="entry name" value="zf-MYND"/>
    <property type="match status" value="1"/>
</dbReference>
<evidence type="ECO:0000256" key="4">
    <source>
        <dbReference type="PROSITE-ProRule" id="PRU00134"/>
    </source>
</evidence>
<dbReference type="STRING" id="1095629.A0A0C9XFE0"/>
<keyword evidence="7" id="KW-1185">Reference proteome</keyword>